<feature type="binding site" evidence="4">
    <location>
        <position position="359"/>
    </location>
    <ligand>
        <name>AMP</name>
        <dbReference type="ChEBI" id="CHEBI:456215"/>
    </ligand>
</feature>
<feature type="binding site" evidence="5">
    <location>
        <position position="265"/>
    </location>
    <ligand>
        <name>Zn(2+)</name>
        <dbReference type="ChEBI" id="CHEBI:29105"/>
        <label>1</label>
    </ligand>
</feature>
<dbReference type="GO" id="GO:0046872">
    <property type="term" value="F:metal ion binding"/>
    <property type="evidence" value="ECO:0007669"/>
    <property type="project" value="UniProtKB-KW"/>
</dbReference>
<feature type="binding site" evidence="5">
    <location>
        <position position="264"/>
    </location>
    <ligand>
        <name>Zn(2+)</name>
        <dbReference type="ChEBI" id="CHEBI:29105"/>
        <label>1</label>
    </ligand>
</feature>
<dbReference type="PROSITE" id="PS00126">
    <property type="entry name" value="PDEASE_I_1"/>
    <property type="match status" value="1"/>
</dbReference>
<dbReference type="Proteomes" id="UP000054558">
    <property type="component" value="Unassembled WGS sequence"/>
</dbReference>
<evidence type="ECO:0000256" key="6">
    <source>
        <dbReference type="RuleBase" id="RU363067"/>
    </source>
</evidence>
<proteinExistence type="inferred from homology"/>
<dbReference type="GO" id="GO:0047555">
    <property type="term" value="F:3',5'-cyclic-GMP phosphodiesterase activity"/>
    <property type="evidence" value="ECO:0000318"/>
    <property type="project" value="GO_Central"/>
</dbReference>
<evidence type="ECO:0000256" key="4">
    <source>
        <dbReference type="PIRSR" id="PIRSR623088-2"/>
    </source>
</evidence>
<feature type="active site" description="Proton donor" evidence="3">
    <location>
        <position position="225"/>
    </location>
</feature>
<reference evidence="9 10" key="1">
    <citation type="journal article" date="2014" name="Nat. Commun.">
        <title>Klebsormidium flaccidum genome reveals primary factors for plant terrestrial adaptation.</title>
        <authorList>
            <person name="Hori K."/>
            <person name="Maruyama F."/>
            <person name="Fujisawa T."/>
            <person name="Togashi T."/>
            <person name="Yamamoto N."/>
            <person name="Seo M."/>
            <person name="Sato S."/>
            <person name="Yamada T."/>
            <person name="Mori H."/>
            <person name="Tajima N."/>
            <person name="Moriyama T."/>
            <person name="Ikeuchi M."/>
            <person name="Watanabe M."/>
            <person name="Wada H."/>
            <person name="Kobayashi K."/>
            <person name="Saito M."/>
            <person name="Masuda T."/>
            <person name="Sasaki-Sekimoto Y."/>
            <person name="Mashiguchi K."/>
            <person name="Awai K."/>
            <person name="Shimojima M."/>
            <person name="Masuda S."/>
            <person name="Iwai M."/>
            <person name="Nobusawa T."/>
            <person name="Narise T."/>
            <person name="Kondo S."/>
            <person name="Saito H."/>
            <person name="Sato R."/>
            <person name="Murakawa M."/>
            <person name="Ihara Y."/>
            <person name="Oshima-Yamada Y."/>
            <person name="Ohtaka K."/>
            <person name="Satoh M."/>
            <person name="Sonobe K."/>
            <person name="Ishii M."/>
            <person name="Ohtani R."/>
            <person name="Kanamori-Sato M."/>
            <person name="Honoki R."/>
            <person name="Miyazaki D."/>
            <person name="Mochizuki H."/>
            <person name="Umetsu J."/>
            <person name="Higashi K."/>
            <person name="Shibata D."/>
            <person name="Kamiya Y."/>
            <person name="Sato N."/>
            <person name="Nakamura Y."/>
            <person name="Tabata S."/>
            <person name="Ida S."/>
            <person name="Kurokawa K."/>
            <person name="Ohta H."/>
        </authorList>
    </citation>
    <scope>NUCLEOTIDE SEQUENCE [LARGE SCALE GENOMIC DNA]</scope>
    <source>
        <strain evidence="9 10">NIES-2285</strain>
    </source>
</reference>
<gene>
    <name evidence="9" type="ORF">KFL_002670040</name>
</gene>
<dbReference type="PRINTS" id="PR00387">
    <property type="entry name" value="PDIESTERASE1"/>
</dbReference>
<dbReference type="PROSITE" id="PS51845">
    <property type="entry name" value="PDEASE_I_2"/>
    <property type="match status" value="1"/>
</dbReference>
<dbReference type="GO" id="GO:0141162">
    <property type="term" value="P:negative regulation of cAMP/PKA signal transduction"/>
    <property type="evidence" value="ECO:0000318"/>
    <property type="project" value="GO_Central"/>
</dbReference>
<evidence type="ECO:0000256" key="3">
    <source>
        <dbReference type="PIRSR" id="PIRSR623088-1"/>
    </source>
</evidence>
<dbReference type="SUPFAM" id="SSF109604">
    <property type="entry name" value="HD-domain/PDEase-like"/>
    <property type="match status" value="1"/>
</dbReference>
<feature type="domain" description="PDEase" evidence="8">
    <location>
        <begin position="144"/>
        <end position="453"/>
    </location>
</feature>
<dbReference type="InterPro" id="IPR023088">
    <property type="entry name" value="PDEase"/>
</dbReference>
<dbReference type="InterPro" id="IPR003607">
    <property type="entry name" value="HD/PDEase_dom"/>
</dbReference>
<sequence length="472" mass="53503">MVPGSASIMMMQRELFKKRLTKKTSAKGIQQWEVCALPEEKHPSRRRRNTAQQLVSIGELKVVDESFRWLAQAYHLDQYSNVNGAFASKPLPATSDFHQPEQSQAPSLLIKSGSSPWLNRLAQPERKQIDKEGRETLQRTGSTGELSVEKVQAEDENVSEMLKGIHRRDFDVFEFATADGGVVLKPVASAIFKELGLLEKINIGKQTMDAFLASIEAGYCEVPYHNACHATDVLLAVYSLISSSSMAWMTDHEVFSLLIAAIIHDFKHPGVSNGYLIASRDPLATRYNDRAVLNIMKGFSSEHQKAIRALIIQLVLITDMSEHFNFVNKFKAFVLGPDFSLEDQQHRLYVFQMILKCADLNSAAKPLRLAKVWADRVTDEFFNQGDLEKKLGLPVSPMCDKQAADIPRQQLRFIDFIVQPMFESFAEYCPALDEWFRDLENNKEYWESQCKGAQQCSGRAMRRSNSERSLKL</sequence>
<feature type="compositionally biased region" description="Basic and acidic residues" evidence="7">
    <location>
        <begin position="124"/>
        <end position="137"/>
    </location>
</feature>
<evidence type="ECO:0000313" key="10">
    <source>
        <dbReference type="Proteomes" id="UP000054558"/>
    </source>
</evidence>
<feature type="binding site" evidence="4">
    <location>
        <position position="265"/>
    </location>
    <ligand>
        <name>AMP</name>
        <dbReference type="ChEBI" id="CHEBI:456215"/>
    </ligand>
</feature>
<dbReference type="OrthoDB" id="536619at2759"/>
<evidence type="ECO:0000256" key="7">
    <source>
        <dbReference type="SAM" id="MobiDB-lite"/>
    </source>
</evidence>
<comment type="similarity">
    <text evidence="6">Belongs to the cyclic nucleotide phosphodiesterase family.</text>
</comment>
<feature type="binding site" evidence="5">
    <location>
        <position position="265"/>
    </location>
    <ligand>
        <name>Zn(2+)</name>
        <dbReference type="ChEBI" id="CHEBI:29105"/>
        <label>2</label>
    </ligand>
</feature>
<evidence type="ECO:0000313" key="9">
    <source>
        <dbReference type="EMBL" id="GAQ86043.1"/>
    </source>
</evidence>
<dbReference type="EC" id="3.1.4.-" evidence="6"/>
<feature type="binding site" evidence="5">
    <location>
        <position position="229"/>
    </location>
    <ligand>
        <name>Zn(2+)</name>
        <dbReference type="ChEBI" id="CHEBI:29105"/>
        <label>1</label>
    </ligand>
</feature>
<protein>
    <recommendedName>
        <fullName evidence="6">Phosphodiesterase</fullName>
        <ecNumber evidence="6">3.1.4.-</ecNumber>
    </recommendedName>
</protein>
<dbReference type="InterPro" id="IPR036971">
    <property type="entry name" value="PDEase_catalytic_dom_sf"/>
</dbReference>
<dbReference type="PANTHER" id="PTHR11347">
    <property type="entry name" value="CYCLIC NUCLEOTIDE PHOSPHODIESTERASE"/>
    <property type="match status" value="1"/>
</dbReference>
<keyword evidence="10" id="KW-1185">Reference proteome</keyword>
<comment type="cofactor">
    <cofactor evidence="6">
        <name>a divalent metal cation</name>
        <dbReference type="ChEBI" id="CHEBI:60240"/>
    </cofactor>
    <text evidence="6">Binds 2 divalent metal cations per subunit. Site 1 may preferentially bind zinc ions, while site 2 has a preference for magnesium and/or manganese ions.</text>
</comment>
<keyword evidence="2 6" id="KW-0378">Hydrolase</keyword>
<feature type="binding site" evidence="5">
    <location>
        <position position="359"/>
    </location>
    <ligand>
        <name>Zn(2+)</name>
        <dbReference type="ChEBI" id="CHEBI:29105"/>
        <label>1</label>
    </ligand>
</feature>
<dbReference type="Gene3D" id="1.10.1300.10">
    <property type="entry name" value="3'5'-cyclic nucleotide phosphodiesterase, catalytic domain"/>
    <property type="match status" value="1"/>
</dbReference>
<organism evidence="9 10">
    <name type="scientific">Klebsormidium nitens</name>
    <name type="common">Green alga</name>
    <name type="synonym">Ulothrix nitens</name>
    <dbReference type="NCBI Taxonomy" id="105231"/>
    <lineage>
        <taxon>Eukaryota</taxon>
        <taxon>Viridiplantae</taxon>
        <taxon>Streptophyta</taxon>
        <taxon>Klebsormidiophyceae</taxon>
        <taxon>Klebsormidiales</taxon>
        <taxon>Klebsormidiaceae</taxon>
        <taxon>Klebsormidium</taxon>
    </lineage>
</organism>
<evidence type="ECO:0000259" key="8">
    <source>
        <dbReference type="PROSITE" id="PS51845"/>
    </source>
</evidence>
<dbReference type="Pfam" id="PF00233">
    <property type="entry name" value="PDEase_I"/>
    <property type="match status" value="1"/>
</dbReference>
<keyword evidence="1 5" id="KW-0479">Metal-binding</keyword>
<dbReference type="InterPro" id="IPR023174">
    <property type="entry name" value="PDEase_CS"/>
</dbReference>
<feature type="binding site" evidence="4">
    <location>
        <position position="410"/>
    </location>
    <ligand>
        <name>AMP</name>
        <dbReference type="ChEBI" id="CHEBI:456215"/>
    </ligand>
</feature>
<evidence type="ECO:0000256" key="5">
    <source>
        <dbReference type="PIRSR" id="PIRSR623088-3"/>
    </source>
</evidence>
<dbReference type="OMA" id="RENCAYW"/>
<accession>A0A1Y1I6A5</accession>
<feature type="binding site" evidence="4">
    <location>
        <begin position="225"/>
        <end position="229"/>
    </location>
    <ligand>
        <name>AMP</name>
        <dbReference type="ChEBI" id="CHEBI:456215"/>
    </ligand>
</feature>
<dbReference type="GO" id="GO:0004115">
    <property type="term" value="F:3',5'-cyclic-AMP phosphodiesterase activity"/>
    <property type="evidence" value="ECO:0000318"/>
    <property type="project" value="GO_Central"/>
</dbReference>
<feature type="region of interest" description="Disordered" evidence="7">
    <location>
        <begin position="124"/>
        <end position="147"/>
    </location>
</feature>
<dbReference type="EMBL" id="DF237216">
    <property type="protein sequence ID" value="GAQ86043.1"/>
    <property type="molecule type" value="Genomic_DNA"/>
</dbReference>
<dbReference type="CDD" id="cd00077">
    <property type="entry name" value="HDc"/>
    <property type="match status" value="1"/>
</dbReference>
<dbReference type="InterPro" id="IPR002073">
    <property type="entry name" value="PDEase_catalytic_dom"/>
</dbReference>
<evidence type="ECO:0000256" key="2">
    <source>
        <dbReference type="ARBA" id="ARBA00022801"/>
    </source>
</evidence>
<dbReference type="AlphaFoldDB" id="A0A1Y1I6A5"/>
<evidence type="ECO:0000256" key="1">
    <source>
        <dbReference type="ARBA" id="ARBA00022723"/>
    </source>
</evidence>
<dbReference type="GO" id="GO:0007165">
    <property type="term" value="P:signal transduction"/>
    <property type="evidence" value="ECO:0007669"/>
    <property type="project" value="InterPro"/>
</dbReference>
<dbReference type="STRING" id="105231.A0A1Y1I6A5"/>
<name>A0A1Y1I6A5_KLENI</name>